<dbReference type="RefSeq" id="WP_219879035.1">
    <property type="nucleotide sequence ID" value="NZ_JAHYXK010000028.1"/>
</dbReference>
<reference evidence="8 9" key="1">
    <citation type="journal article" date="2016" name="Int. J. Syst. Evol. Microbiol.">
        <title>Pontibacter aydingkolensis sp. nov., isolated from soil of a salt lake.</title>
        <authorList>
            <person name="Osman G."/>
            <person name="Zhang T."/>
            <person name="Lou K."/>
            <person name="Gao Y."/>
            <person name="Chang W."/>
            <person name="Lin Q."/>
            <person name="Yang H.M."/>
            <person name="Huo X.D."/>
            <person name="Wang N."/>
        </authorList>
    </citation>
    <scope>NUCLEOTIDE SEQUENCE [LARGE SCALE GENOMIC DNA]</scope>
    <source>
        <strain evidence="8 9">KACC 19255</strain>
    </source>
</reference>
<protein>
    <submittedName>
        <fullName evidence="8">DoxX family protein</fullName>
    </submittedName>
</protein>
<keyword evidence="4 7" id="KW-0812">Transmembrane</keyword>
<evidence type="ECO:0000256" key="6">
    <source>
        <dbReference type="ARBA" id="ARBA00023136"/>
    </source>
</evidence>
<evidence type="ECO:0000256" key="7">
    <source>
        <dbReference type="SAM" id="Phobius"/>
    </source>
</evidence>
<dbReference type="InterPro" id="IPR032808">
    <property type="entry name" value="DoxX"/>
</dbReference>
<evidence type="ECO:0000256" key="5">
    <source>
        <dbReference type="ARBA" id="ARBA00022989"/>
    </source>
</evidence>
<accession>A0ABS7CZB7</accession>
<organism evidence="8 9">
    <name type="scientific">Pontibacter aydingkolensis</name>
    <dbReference type="NCBI Taxonomy" id="1911536"/>
    <lineage>
        <taxon>Bacteria</taxon>
        <taxon>Pseudomonadati</taxon>
        <taxon>Bacteroidota</taxon>
        <taxon>Cytophagia</taxon>
        <taxon>Cytophagales</taxon>
        <taxon>Hymenobacteraceae</taxon>
        <taxon>Pontibacter</taxon>
    </lineage>
</organism>
<feature type="transmembrane region" description="Helical" evidence="7">
    <location>
        <begin position="95"/>
        <end position="114"/>
    </location>
</feature>
<sequence length="142" mass="15128">MDRFLGKYNPQLYAILRIVAGFLFAMHGTQKLFGWPGGGDTGELASLMGLAGIIELVGGLMIAFGLLTSWAAFIASGEMAVAYFKAHASEALWPILNGGELAVLYCFLFLYMAARGSGIWSVDAAMGRGNRAGVPGNRNYTP</sequence>
<dbReference type="Proteomes" id="UP000813018">
    <property type="component" value="Unassembled WGS sequence"/>
</dbReference>
<dbReference type="PANTHER" id="PTHR33452:SF4">
    <property type="entry name" value="BLL4328 PROTEIN"/>
    <property type="match status" value="1"/>
</dbReference>
<keyword evidence="6 7" id="KW-0472">Membrane</keyword>
<dbReference type="InterPro" id="IPR051907">
    <property type="entry name" value="DoxX-like_oxidoreductase"/>
</dbReference>
<name>A0ABS7CZB7_9BACT</name>
<gene>
    <name evidence="8" type="ORF">K0O23_18985</name>
</gene>
<evidence type="ECO:0000256" key="2">
    <source>
        <dbReference type="ARBA" id="ARBA00006679"/>
    </source>
</evidence>
<evidence type="ECO:0000256" key="4">
    <source>
        <dbReference type="ARBA" id="ARBA00022692"/>
    </source>
</evidence>
<comment type="similarity">
    <text evidence="2">Belongs to the DoxX family.</text>
</comment>
<keyword evidence="3" id="KW-1003">Cell membrane</keyword>
<dbReference type="EMBL" id="JAHYXK010000028">
    <property type="protein sequence ID" value="MBW7469165.1"/>
    <property type="molecule type" value="Genomic_DNA"/>
</dbReference>
<comment type="caution">
    <text evidence="8">The sequence shown here is derived from an EMBL/GenBank/DDBJ whole genome shotgun (WGS) entry which is preliminary data.</text>
</comment>
<keyword evidence="5 7" id="KW-1133">Transmembrane helix</keyword>
<dbReference type="Pfam" id="PF07681">
    <property type="entry name" value="DoxX"/>
    <property type="match status" value="1"/>
</dbReference>
<evidence type="ECO:0000256" key="3">
    <source>
        <dbReference type="ARBA" id="ARBA00022475"/>
    </source>
</evidence>
<feature type="transmembrane region" description="Helical" evidence="7">
    <location>
        <begin position="12"/>
        <end position="30"/>
    </location>
</feature>
<dbReference type="PANTHER" id="PTHR33452">
    <property type="entry name" value="OXIDOREDUCTASE CATD-RELATED"/>
    <property type="match status" value="1"/>
</dbReference>
<keyword evidence="9" id="KW-1185">Reference proteome</keyword>
<evidence type="ECO:0000313" key="8">
    <source>
        <dbReference type="EMBL" id="MBW7469165.1"/>
    </source>
</evidence>
<proteinExistence type="inferred from homology"/>
<evidence type="ECO:0000256" key="1">
    <source>
        <dbReference type="ARBA" id="ARBA00004651"/>
    </source>
</evidence>
<evidence type="ECO:0000313" key="9">
    <source>
        <dbReference type="Proteomes" id="UP000813018"/>
    </source>
</evidence>
<feature type="transmembrane region" description="Helical" evidence="7">
    <location>
        <begin position="50"/>
        <end position="74"/>
    </location>
</feature>
<comment type="subcellular location">
    <subcellularLocation>
        <location evidence="1">Cell membrane</location>
        <topology evidence="1">Multi-pass membrane protein</topology>
    </subcellularLocation>
</comment>